<sequence>MKVKSANKEKISAAIHKMISDKNAVRSYLQGETSLNRLKEKGIKLAKPL</sequence>
<evidence type="ECO:0000313" key="2">
    <source>
        <dbReference type="Proteomes" id="UP000594759"/>
    </source>
</evidence>
<gene>
    <name evidence="1" type="ORF">IZT61_10915</name>
</gene>
<dbReference type="RefSeq" id="WP_196101161.1">
    <property type="nucleotide sequence ID" value="NZ_CP064939.1"/>
</dbReference>
<reference evidence="1 2" key="1">
    <citation type="submission" date="2020-11" db="EMBL/GenBank/DDBJ databases">
        <title>Pedobacter endophytica, an endophytic bacteria isolated form Carex pumila.</title>
        <authorList>
            <person name="Peng Y."/>
            <person name="Jiang L."/>
            <person name="Lee J."/>
        </authorList>
    </citation>
    <scope>NUCLEOTIDE SEQUENCE [LARGE SCALE GENOMIC DNA]</scope>
    <source>
        <strain evidence="1 2">JBR3-12</strain>
    </source>
</reference>
<proteinExistence type="predicted"/>
<accession>A0A7S9L3D8</accession>
<protein>
    <submittedName>
        <fullName evidence="1">Uncharacterized protein</fullName>
    </submittedName>
</protein>
<dbReference type="AlphaFoldDB" id="A0A7S9L3D8"/>
<evidence type="ECO:0000313" key="1">
    <source>
        <dbReference type="EMBL" id="QPH41724.1"/>
    </source>
</evidence>
<keyword evidence="2" id="KW-1185">Reference proteome</keyword>
<dbReference type="Proteomes" id="UP000594759">
    <property type="component" value="Chromosome"/>
</dbReference>
<dbReference type="KEGG" id="pex:IZT61_10915"/>
<organism evidence="1 2">
    <name type="scientific">Pedobacter endophyticus</name>
    <dbReference type="NCBI Taxonomy" id="2789740"/>
    <lineage>
        <taxon>Bacteria</taxon>
        <taxon>Pseudomonadati</taxon>
        <taxon>Bacteroidota</taxon>
        <taxon>Sphingobacteriia</taxon>
        <taxon>Sphingobacteriales</taxon>
        <taxon>Sphingobacteriaceae</taxon>
        <taxon>Pedobacter</taxon>
    </lineage>
</organism>
<dbReference type="EMBL" id="CP064939">
    <property type="protein sequence ID" value="QPH41724.1"/>
    <property type="molecule type" value="Genomic_DNA"/>
</dbReference>
<name>A0A7S9L3D8_9SPHI</name>